<evidence type="ECO:0000256" key="1">
    <source>
        <dbReference type="SAM" id="MobiDB-lite"/>
    </source>
</evidence>
<evidence type="ECO:0000313" key="3">
    <source>
        <dbReference type="EMBL" id="SMP43081.1"/>
    </source>
</evidence>
<feature type="domain" description="SPFH" evidence="2">
    <location>
        <begin position="137"/>
        <end position="298"/>
    </location>
</feature>
<name>A0AA45WTS4_9CLOT</name>
<feature type="compositionally biased region" description="Pro residues" evidence="1">
    <location>
        <begin position="357"/>
        <end position="370"/>
    </location>
</feature>
<accession>A0AA45WTS4</accession>
<gene>
    <name evidence="3" type="ORF">SAMN06296020_10233</name>
</gene>
<keyword evidence="4" id="KW-1185">Reference proteome</keyword>
<dbReference type="CDD" id="cd03408">
    <property type="entry name" value="SPFH_like_u1"/>
    <property type="match status" value="1"/>
</dbReference>
<sequence length="497" mass="52707">MGIIKAIAGAAGGGLADQWLETVEPDTINNSVLASYGVLVRKNDKRSVNKKRTEDVISNGSIIHVPENVYMLLVSGGKIIAGTDDPGYYRVDNSEAPSIFFRSEEGAETQAISNTGTGSIQRPGGFMHSLKDSWERLKFGGTTPLKQQVVYVNKQEIPNIRFGTRTPVSYTDRVLVPGRVVPCKVTSFGTYSIRVMDPLLFYAEVCQKTDKSNLSSGDMAEQYINEFLMAYTTALASLSADQVLVSDIPMKTMELGMYMAKVLDESWLSQRGFFIQSVGIAGISFDDATNQLLERYASDSILLDPNARAARMTAGLATGLEAAGSNEGGAMMGFAGMAMGMNAAGGMGMMPGQQAPATPPQSPQPTPAPTPGAATSSNWICQCGTQMPEEARFCSKCGNQKPVPQAAGAGSWVCTCGHQNAGGHFCSSCGKKKPEADTWQCSCGHTNTGLFCSQCGTKRPDDKAASAACTNCGWKAEPGASTPAFCPECGTAFPKQP</sequence>
<dbReference type="Proteomes" id="UP001158066">
    <property type="component" value="Unassembled WGS sequence"/>
</dbReference>
<proteinExistence type="predicted"/>
<comment type="caution">
    <text evidence="3">The sequence shown here is derived from an EMBL/GenBank/DDBJ whole genome shotgun (WGS) entry which is preliminary data.</text>
</comment>
<organism evidence="3 4">
    <name type="scientific">Anoxynatronum buryatiense</name>
    <dbReference type="NCBI Taxonomy" id="489973"/>
    <lineage>
        <taxon>Bacteria</taxon>
        <taxon>Bacillati</taxon>
        <taxon>Bacillota</taxon>
        <taxon>Clostridia</taxon>
        <taxon>Eubacteriales</taxon>
        <taxon>Clostridiaceae</taxon>
        <taxon>Anoxynatronum</taxon>
    </lineage>
</organism>
<dbReference type="GO" id="GO:0008233">
    <property type="term" value="F:peptidase activity"/>
    <property type="evidence" value="ECO:0007669"/>
    <property type="project" value="UniProtKB-KW"/>
</dbReference>
<keyword evidence="3" id="KW-0378">Hydrolase</keyword>
<dbReference type="InterPro" id="IPR033880">
    <property type="entry name" value="SPFH_YdjI"/>
</dbReference>
<dbReference type="GO" id="GO:0006508">
    <property type="term" value="P:proteolysis"/>
    <property type="evidence" value="ECO:0007669"/>
    <property type="project" value="UniProtKB-KW"/>
</dbReference>
<evidence type="ECO:0000259" key="2">
    <source>
        <dbReference type="Pfam" id="PF13421"/>
    </source>
</evidence>
<evidence type="ECO:0000313" key="4">
    <source>
        <dbReference type="Proteomes" id="UP001158066"/>
    </source>
</evidence>
<reference evidence="3" key="1">
    <citation type="submission" date="2017-05" db="EMBL/GenBank/DDBJ databases">
        <authorList>
            <person name="Varghese N."/>
            <person name="Submissions S."/>
        </authorList>
    </citation>
    <scope>NUCLEOTIDE SEQUENCE</scope>
    <source>
        <strain evidence="3">Su22</strain>
    </source>
</reference>
<feature type="region of interest" description="Disordered" evidence="1">
    <location>
        <begin position="349"/>
        <end position="373"/>
    </location>
</feature>
<dbReference type="EMBL" id="FXUF01000002">
    <property type="protein sequence ID" value="SMP43081.1"/>
    <property type="molecule type" value="Genomic_DNA"/>
</dbReference>
<dbReference type="AlphaFoldDB" id="A0AA45WTS4"/>
<dbReference type="RefSeq" id="WP_283407951.1">
    <property type="nucleotide sequence ID" value="NZ_FXUF01000002.1"/>
</dbReference>
<dbReference type="Pfam" id="PF13421">
    <property type="entry name" value="Band_7_1"/>
    <property type="match status" value="1"/>
</dbReference>
<protein>
    <submittedName>
        <fullName evidence="3">Membrane protease subunit, stomatin/prohibitin family, contains C-terminal Zn-ribbon domain</fullName>
    </submittedName>
</protein>
<dbReference type="PANTHER" id="PTHR37826:SF2">
    <property type="entry name" value="ZINC-RIBBON DOMAIN-CONTAINING PROTEIN"/>
    <property type="match status" value="1"/>
</dbReference>
<keyword evidence="3" id="KW-0645">Protease</keyword>
<dbReference type="PANTHER" id="PTHR37826">
    <property type="entry name" value="FLOTILLIN BAND_7_5 DOMAIN PROTEIN"/>
    <property type="match status" value="1"/>
</dbReference>